<evidence type="ECO:0000256" key="9">
    <source>
        <dbReference type="ARBA" id="ARBA00023172"/>
    </source>
</evidence>
<dbReference type="InterPro" id="IPR039537">
    <property type="entry name" value="Retrotran_Ty1/copia-like"/>
</dbReference>
<keyword evidence="4" id="KW-0378">Hydrolase</keyword>
<dbReference type="InterPro" id="IPR012337">
    <property type="entry name" value="RNaseH-like_sf"/>
</dbReference>
<dbReference type="Pfam" id="PF25597">
    <property type="entry name" value="SH3_retrovirus"/>
    <property type="match status" value="1"/>
</dbReference>
<keyword evidence="2" id="KW-0479">Metal-binding</keyword>
<dbReference type="SUPFAM" id="SSF53098">
    <property type="entry name" value="Ribonuclease H-like"/>
    <property type="match status" value="1"/>
</dbReference>
<sequence length="390" mass="43235">MADELFRGSFSGYSSTWNSMRCNDGLFSCSAAANDDGDAGGSFGYFPATTDIIFDQLSRYKSSSFDDISPLFSTPAIDWFQSFLGSPDTNNFYADFLHERPATEQCSQVEDISRGSLMLLSQDQNVTGSIMDGHDHNSYNIPSPLEHFSSDGSLRWSTTATTSGTMRPPYVIINADPTEMVRKEKLGDRITALQQLVSPFGKNGVVERRNRTVMEMARTMLQHTNCPNNLWGEATATAVHILNRSPTKALDNETPYELIFNHKPSVAHLRTFGCIAFAHTTKPGRDKLVGGGIECVFTGYSSESKAYRLYDHKNKSIIISRDVTFHEHKSYNWATESTIGVGPSSLPVELGVPPYYIHCNEAIPIPPEPQLEHVSPVPSDICQETYDNSI</sequence>
<keyword evidence="9" id="KW-0233">DNA recombination</keyword>
<evidence type="ECO:0000259" key="10">
    <source>
        <dbReference type="PROSITE" id="PS50994"/>
    </source>
</evidence>
<dbReference type="InterPro" id="IPR045239">
    <property type="entry name" value="bHLH95_bHLH"/>
</dbReference>
<dbReference type="Gene3D" id="3.30.420.10">
    <property type="entry name" value="Ribonuclease H-like superfamily/Ribonuclease H"/>
    <property type="match status" value="1"/>
</dbReference>
<dbReference type="AlphaFoldDB" id="A0AAP0B631"/>
<dbReference type="GO" id="GO:0003676">
    <property type="term" value="F:nucleic acid binding"/>
    <property type="evidence" value="ECO:0007669"/>
    <property type="project" value="InterPro"/>
</dbReference>
<dbReference type="GO" id="GO:0006310">
    <property type="term" value="P:DNA recombination"/>
    <property type="evidence" value="ECO:0007669"/>
    <property type="project" value="UniProtKB-KW"/>
</dbReference>
<reference evidence="11 12" key="1">
    <citation type="journal article" date="2022" name="Nat. Plants">
        <title>Genomes of leafy and leafless Platanthera orchids illuminate the evolution of mycoheterotrophy.</title>
        <authorList>
            <person name="Li M.H."/>
            <person name="Liu K.W."/>
            <person name="Li Z."/>
            <person name="Lu H.C."/>
            <person name="Ye Q.L."/>
            <person name="Zhang D."/>
            <person name="Wang J.Y."/>
            <person name="Li Y.F."/>
            <person name="Zhong Z.M."/>
            <person name="Liu X."/>
            <person name="Yu X."/>
            <person name="Liu D.K."/>
            <person name="Tu X.D."/>
            <person name="Liu B."/>
            <person name="Hao Y."/>
            <person name="Liao X.Y."/>
            <person name="Jiang Y.T."/>
            <person name="Sun W.H."/>
            <person name="Chen J."/>
            <person name="Chen Y.Q."/>
            <person name="Ai Y."/>
            <person name="Zhai J.W."/>
            <person name="Wu S.S."/>
            <person name="Zhou Z."/>
            <person name="Hsiao Y.Y."/>
            <person name="Wu W.L."/>
            <person name="Chen Y.Y."/>
            <person name="Lin Y.F."/>
            <person name="Hsu J.L."/>
            <person name="Li C.Y."/>
            <person name="Wang Z.W."/>
            <person name="Zhao X."/>
            <person name="Zhong W.Y."/>
            <person name="Ma X.K."/>
            <person name="Ma L."/>
            <person name="Huang J."/>
            <person name="Chen G.Z."/>
            <person name="Huang M.Z."/>
            <person name="Huang L."/>
            <person name="Peng D.H."/>
            <person name="Luo Y.B."/>
            <person name="Zou S.Q."/>
            <person name="Chen S.P."/>
            <person name="Lan S."/>
            <person name="Tsai W.C."/>
            <person name="Van de Peer Y."/>
            <person name="Liu Z.J."/>
        </authorList>
    </citation>
    <scope>NUCLEOTIDE SEQUENCE [LARGE SCALE GENOMIC DNA]</scope>
    <source>
        <strain evidence="11">Lor287</strain>
    </source>
</reference>
<dbReference type="GO" id="GO:0016787">
    <property type="term" value="F:hydrolase activity"/>
    <property type="evidence" value="ECO:0007669"/>
    <property type="project" value="UniProtKB-KW"/>
</dbReference>
<keyword evidence="12" id="KW-1185">Reference proteome</keyword>
<dbReference type="PANTHER" id="PTHR42648:SF11">
    <property type="entry name" value="TRANSPOSON TY4-P GAG-POL POLYPROTEIN"/>
    <property type="match status" value="1"/>
</dbReference>
<evidence type="ECO:0000256" key="1">
    <source>
        <dbReference type="ARBA" id="ARBA00022722"/>
    </source>
</evidence>
<keyword evidence="8" id="KW-0808">Transferase</keyword>
<evidence type="ECO:0000256" key="7">
    <source>
        <dbReference type="ARBA" id="ARBA00022918"/>
    </source>
</evidence>
<keyword evidence="8" id="KW-0548">Nucleotidyltransferase</keyword>
<dbReference type="GO" id="GO:0004519">
    <property type="term" value="F:endonuclease activity"/>
    <property type="evidence" value="ECO:0007669"/>
    <property type="project" value="UniProtKB-KW"/>
</dbReference>
<dbReference type="PROSITE" id="PS50994">
    <property type="entry name" value="INTEGRASE"/>
    <property type="match status" value="1"/>
</dbReference>
<keyword evidence="3" id="KW-0255">Endonuclease</keyword>
<dbReference type="CDD" id="cd11393">
    <property type="entry name" value="bHLH_AtbHLH_like"/>
    <property type="match status" value="1"/>
</dbReference>
<proteinExistence type="predicted"/>
<evidence type="ECO:0000256" key="6">
    <source>
        <dbReference type="ARBA" id="ARBA00022908"/>
    </source>
</evidence>
<dbReference type="EMBL" id="JBBWWQ010000014">
    <property type="protein sequence ID" value="KAK8930554.1"/>
    <property type="molecule type" value="Genomic_DNA"/>
</dbReference>
<dbReference type="GO" id="GO:0003964">
    <property type="term" value="F:RNA-directed DNA polymerase activity"/>
    <property type="evidence" value="ECO:0007669"/>
    <property type="project" value="UniProtKB-KW"/>
</dbReference>
<dbReference type="InterPro" id="IPR057670">
    <property type="entry name" value="SH3_retrovirus"/>
</dbReference>
<evidence type="ECO:0000256" key="5">
    <source>
        <dbReference type="ARBA" id="ARBA00022842"/>
    </source>
</evidence>
<feature type="domain" description="Integrase catalytic" evidence="10">
    <location>
        <begin position="83"/>
        <end position="263"/>
    </location>
</feature>
<keyword evidence="7" id="KW-0695">RNA-directed DNA polymerase</keyword>
<evidence type="ECO:0000313" key="12">
    <source>
        <dbReference type="Proteomes" id="UP001418222"/>
    </source>
</evidence>
<evidence type="ECO:0000313" key="11">
    <source>
        <dbReference type="EMBL" id="KAK8930554.1"/>
    </source>
</evidence>
<name>A0AAP0B631_9ASPA</name>
<evidence type="ECO:0000256" key="8">
    <source>
        <dbReference type="ARBA" id="ARBA00022932"/>
    </source>
</evidence>
<keyword evidence="1" id="KW-0540">Nuclease</keyword>
<dbReference type="GO" id="GO:0015074">
    <property type="term" value="P:DNA integration"/>
    <property type="evidence" value="ECO:0007669"/>
    <property type="project" value="UniProtKB-KW"/>
</dbReference>
<evidence type="ECO:0000256" key="2">
    <source>
        <dbReference type="ARBA" id="ARBA00022723"/>
    </source>
</evidence>
<dbReference type="Proteomes" id="UP001418222">
    <property type="component" value="Unassembled WGS sequence"/>
</dbReference>
<dbReference type="PANTHER" id="PTHR42648">
    <property type="entry name" value="TRANSPOSASE, PUTATIVE-RELATED"/>
    <property type="match status" value="1"/>
</dbReference>
<gene>
    <name evidence="11" type="ORF">KSP39_PZI016901</name>
</gene>
<evidence type="ECO:0000256" key="4">
    <source>
        <dbReference type="ARBA" id="ARBA00022801"/>
    </source>
</evidence>
<keyword evidence="5" id="KW-0460">Magnesium</keyword>
<protein>
    <recommendedName>
        <fullName evidence="10">Integrase catalytic domain-containing protein</fullName>
    </recommendedName>
</protein>
<accession>A0AAP0B631</accession>
<dbReference type="InterPro" id="IPR036397">
    <property type="entry name" value="RNaseH_sf"/>
</dbReference>
<evidence type="ECO:0000256" key="3">
    <source>
        <dbReference type="ARBA" id="ARBA00022759"/>
    </source>
</evidence>
<organism evidence="11 12">
    <name type="scientific">Platanthera zijinensis</name>
    <dbReference type="NCBI Taxonomy" id="2320716"/>
    <lineage>
        <taxon>Eukaryota</taxon>
        <taxon>Viridiplantae</taxon>
        <taxon>Streptophyta</taxon>
        <taxon>Embryophyta</taxon>
        <taxon>Tracheophyta</taxon>
        <taxon>Spermatophyta</taxon>
        <taxon>Magnoliopsida</taxon>
        <taxon>Liliopsida</taxon>
        <taxon>Asparagales</taxon>
        <taxon>Orchidaceae</taxon>
        <taxon>Orchidoideae</taxon>
        <taxon>Orchideae</taxon>
        <taxon>Orchidinae</taxon>
        <taxon>Platanthera</taxon>
    </lineage>
</organism>
<comment type="caution">
    <text evidence="11">The sequence shown here is derived from an EMBL/GenBank/DDBJ whole genome shotgun (WGS) entry which is preliminary data.</text>
</comment>
<dbReference type="GO" id="GO:0046872">
    <property type="term" value="F:metal ion binding"/>
    <property type="evidence" value="ECO:0007669"/>
    <property type="project" value="UniProtKB-KW"/>
</dbReference>
<dbReference type="InterPro" id="IPR001584">
    <property type="entry name" value="Integrase_cat-core"/>
</dbReference>
<keyword evidence="8" id="KW-0239">DNA-directed DNA polymerase</keyword>
<keyword evidence="6" id="KW-0229">DNA integration</keyword>
<dbReference type="GO" id="GO:0003887">
    <property type="term" value="F:DNA-directed DNA polymerase activity"/>
    <property type="evidence" value="ECO:0007669"/>
    <property type="project" value="UniProtKB-KW"/>
</dbReference>